<comment type="caution">
    <text evidence="2">The sequence shown here is derived from an EMBL/GenBank/DDBJ whole genome shotgun (WGS) entry which is preliminary data.</text>
</comment>
<keyword evidence="3" id="KW-1185">Reference proteome</keyword>
<evidence type="ECO:0000259" key="1">
    <source>
        <dbReference type="Pfam" id="PF00535"/>
    </source>
</evidence>
<dbReference type="Gene3D" id="3.90.550.10">
    <property type="entry name" value="Spore Coat Polysaccharide Biosynthesis Protein SpsA, Chain A"/>
    <property type="match status" value="1"/>
</dbReference>
<dbReference type="SUPFAM" id="SSF53448">
    <property type="entry name" value="Nucleotide-diphospho-sugar transferases"/>
    <property type="match status" value="1"/>
</dbReference>
<protein>
    <recommendedName>
        <fullName evidence="1">Glycosyltransferase 2-like domain-containing protein</fullName>
    </recommendedName>
</protein>
<dbReference type="Proteomes" id="UP000661715">
    <property type="component" value="Unassembled WGS sequence"/>
</dbReference>
<evidence type="ECO:0000313" key="3">
    <source>
        <dbReference type="Proteomes" id="UP000661715"/>
    </source>
</evidence>
<reference evidence="2 3" key="1">
    <citation type="journal article" date="2020" name="Microbiol. Res.">
        <title>Flavobacterium pokkalii sp. nov., a novel plant growth promoting native rhizobacteria isolated from pokkali rice grown in coastal saline affected agricultural regions of southern India, Kerala.</title>
        <authorList>
            <person name="Menon R.R."/>
            <person name="Kumari S."/>
            <person name="Viver T."/>
            <person name="Rameshkumar N."/>
        </authorList>
    </citation>
    <scope>NUCLEOTIDE SEQUENCE [LARGE SCALE GENOMIC DNA]</scope>
    <source>
        <strain evidence="2 3">L1I52</strain>
    </source>
</reference>
<dbReference type="RefSeq" id="WP_188221578.1">
    <property type="nucleotide sequence ID" value="NZ_NASZ01000032.1"/>
</dbReference>
<dbReference type="EMBL" id="NASZ01000032">
    <property type="protein sequence ID" value="MBD0726570.1"/>
    <property type="molecule type" value="Genomic_DNA"/>
</dbReference>
<proteinExistence type="predicted"/>
<name>A0ABR7UUJ3_9FLAO</name>
<dbReference type="InterPro" id="IPR001173">
    <property type="entry name" value="Glyco_trans_2-like"/>
</dbReference>
<gene>
    <name evidence="2" type="ORF">B6A10_15460</name>
</gene>
<accession>A0ABR7UUJ3</accession>
<organism evidence="2 3">
    <name type="scientific">Flavobacterium pokkalii</name>
    <dbReference type="NCBI Taxonomy" id="1940408"/>
    <lineage>
        <taxon>Bacteria</taxon>
        <taxon>Pseudomonadati</taxon>
        <taxon>Bacteroidota</taxon>
        <taxon>Flavobacteriia</taxon>
        <taxon>Flavobacteriales</taxon>
        <taxon>Flavobacteriaceae</taxon>
        <taxon>Flavobacterium</taxon>
    </lineage>
</organism>
<dbReference type="InterPro" id="IPR029044">
    <property type="entry name" value="Nucleotide-diphossugar_trans"/>
</dbReference>
<dbReference type="Pfam" id="PF00535">
    <property type="entry name" value="Glycos_transf_2"/>
    <property type="match status" value="1"/>
</dbReference>
<evidence type="ECO:0000313" key="2">
    <source>
        <dbReference type="EMBL" id="MBD0726570.1"/>
    </source>
</evidence>
<feature type="domain" description="Glycosyltransferase 2-like" evidence="1">
    <location>
        <begin position="66"/>
        <end position="190"/>
    </location>
</feature>
<sequence>MSPTGSSLINLKQEKVWNDYLNEYMRIGMNPQKQDKNIILSTGHRVIVVVYIPESTGYYQNILEVFKLCITSLITTKNNQCAITVVNNASCKEVNDFLDDNFKKGDIDSVIHHKENIGKIDAVIGAARGVREPLITMTDTDILFENGWQKNVEDIFIKIKNVASVCPIATRNSLNYETSSTFKSIIFRKVKFKFMPIPENFEAYNKSLQSVNRKPEISKNKLWPVIEKNGIKAIVGSGHQVLTIRRELLFSTVPNSPCFIPVGRKSEFRYVDEPINRSGGLRLATYNNYAYHMGNAVEDWMSEVQKQNLSNKKNSENSEKLVQLPVTNFKNPYYGWFYFWQKVWSKLFKVFYNVNKMN</sequence>